<dbReference type="InterPro" id="IPR051532">
    <property type="entry name" value="Ester_Hydrolysis_Enzymes"/>
</dbReference>
<dbReference type="InterPro" id="IPR013830">
    <property type="entry name" value="SGNH_hydro"/>
</dbReference>
<dbReference type="Gene3D" id="3.40.50.1110">
    <property type="entry name" value="SGNH hydrolase"/>
    <property type="match status" value="1"/>
</dbReference>
<sequence length="243" mass="27146">MKLTLISLALLSIFSCSSTKSMQPDNTPDPMNPEIPDTSNQLTYLALGDSYTIGEGVSESGRYPNQLLARLNAENPKSWAEAKIIAQTGWTVDELDRGINAQSIEGEIYDLVTLSIGVNNQYRGLAVEDYQKDFEQMLLRAIQFAGINSNHVVVLSIPDWGITPFADQSGRDQNQIAAEIDAYNQAKKEICEKHEVKYIDITAQYRSVGARPEMLAADGLHPSAELYKLWTEKLYEHIQTLNF</sequence>
<feature type="domain" description="SGNH hydrolase-type esterase" evidence="2">
    <location>
        <begin position="46"/>
        <end position="229"/>
    </location>
</feature>
<evidence type="ECO:0000256" key="1">
    <source>
        <dbReference type="SAM" id="SignalP"/>
    </source>
</evidence>
<keyword evidence="4" id="KW-1185">Reference proteome</keyword>
<feature type="signal peptide" evidence="1">
    <location>
        <begin position="1"/>
        <end position="22"/>
    </location>
</feature>
<dbReference type="CDD" id="cd01832">
    <property type="entry name" value="SGNH_hydrolase_like_1"/>
    <property type="match status" value="1"/>
</dbReference>
<name>A0ABY6MK25_9BACT</name>
<proteinExistence type="predicted"/>
<dbReference type="RefSeq" id="WP_264809848.1">
    <property type="nucleotide sequence ID" value="NZ_CP110226.1"/>
</dbReference>
<dbReference type="PROSITE" id="PS51257">
    <property type="entry name" value="PROKAR_LIPOPROTEIN"/>
    <property type="match status" value="1"/>
</dbReference>
<dbReference type="EMBL" id="CP110226">
    <property type="protein sequence ID" value="UZD23309.1"/>
    <property type="molecule type" value="Genomic_DNA"/>
</dbReference>
<feature type="chain" id="PRO_5045229102" evidence="1">
    <location>
        <begin position="23"/>
        <end position="243"/>
    </location>
</feature>
<protein>
    <submittedName>
        <fullName evidence="3">SGNH/GDSL hydrolase family protein</fullName>
    </submittedName>
</protein>
<dbReference type="InterPro" id="IPR036514">
    <property type="entry name" value="SGNH_hydro_sf"/>
</dbReference>
<organism evidence="3 4">
    <name type="scientific">Algoriphagus halophytocola</name>
    <dbReference type="NCBI Taxonomy" id="2991499"/>
    <lineage>
        <taxon>Bacteria</taxon>
        <taxon>Pseudomonadati</taxon>
        <taxon>Bacteroidota</taxon>
        <taxon>Cytophagia</taxon>
        <taxon>Cytophagales</taxon>
        <taxon>Cyclobacteriaceae</taxon>
        <taxon>Algoriphagus</taxon>
    </lineage>
</organism>
<dbReference type="Pfam" id="PF13472">
    <property type="entry name" value="Lipase_GDSL_2"/>
    <property type="match status" value="1"/>
</dbReference>
<dbReference type="PANTHER" id="PTHR30383:SF5">
    <property type="entry name" value="SGNH HYDROLASE-TYPE ESTERASE DOMAIN-CONTAINING PROTEIN"/>
    <property type="match status" value="1"/>
</dbReference>
<evidence type="ECO:0000259" key="2">
    <source>
        <dbReference type="Pfam" id="PF13472"/>
    </source>
</evidence>
<accession>A0ABY6MK25</accession>
<dbReference type="GO" id="GO:0016787">
    <property type="term" value="F:hydrolase activity"/>
    <property type="evidence" value="ECO:0007669"/>
    <property type="project" value="UniProtKB-KW"/>
</dbReference>
<evidence type="ECO:0000313" key="4">
    <source>
        <dbReference type="Proteomes" id="UP001163156"/>
    </source>
</evidence>
<keyword evidence="1" id="KW-0732">Signal</keyword>
<dbReference type="SUPFAM" id="SSF52266">
    <property type="entry name" value="SGNH hydrolase"/>
    <property type="match status" value="1"/>
</dbReference>
<reference evidence="3" key="1">
    <citation type="submission" date="2022-10" db="EMBL/GenBank/DDBJ databases">
        <title>Algoriphagus sp. a novel bacteria isolate from halophytes salicornia europaea.</title>
        <authorList>
            <person name="Peng Y."/>
            <person name="Jiang L."/>
            <person name="Lee J."/>
        </authorList>
    </citation>
    <scope>NUCLEOTIDE SEQUENCE</scope>
    <source>
        <strain evidence="3">TR-M5</strain>
    </source>
</reference>
<keyword evidence="3" id="KW-0378">Hydrolase</keyword>
<dbReference type="Proteomes" id="UP001163156">
    <property type="component" value="Chromosome"/>
</dbReference>
<evidence type="ECO:0000313" key="3">
    <source>
        <dbReference type="EMBL" id="UZD23309.1"/>
    </source>
</evidence>
<dbReference type="PANTHER" id="PTHR30383">
    <property type="entry name" value="THIOESTERASE 1/PROTEASE 1/LYSOPHOSPHOLIPASE L1"/>
    <property type="match status" value="1"/>
</dbReference>
<gene>
    <name evidence="3" type="ORF">OM944_02215</name>
</gene>